<organism evidence="2 3">
    <name type="scientific">Xenopus laevis</name>
    <name type="common">African clawed frog</name>
    <dbReference type="NCBI Taxonomy" id="8355"/>
    <lineage>
        <taxon>Eukaryota</taxon>
        <taxon>Metazoa</taxon>
        <taxon>Chordata</taxon>
        <taxon>Craniata</taxon>
        <taxon>Vertebrata</taxon>
        <taxon>Euteleostomi</taxon>
        <taxon>Amphibia</taxon>
        <taxon>Batrachia</taxon>
        <taxon>Anura</taxon>
        <taxon>Pipoidea</taxon>
        <taxon>Pipidae</taxon>
        <taxon>Xenopodinae</taxon>
        <taxon>Xenopus</taxon>
        <taxon>Xenopus</taxon>
    </lineage>
</organism>
<evidence type="ECO:0000256" key="1">
    <source>
        <dbReference type="SAM" id="Coils"/>
    </source>
</evidence>
<reference evidence="3" key="1">
    <citation type="journal article" date="2016" name="Nature">
        <title>Genome evolution in the allotetraploid frog Xenopus laevis.</title>
        <authorList>
            <person name="Session A.M."/>
            <person name="Uno Y."/>
            <person name="Kwon T."/>
            <person name="Chapman J.A."/>
            <person name="Toyoda A."/>
            <person name="Takahashi S."/>
            <person name="Fukui A."/>
            <person name="Hikosaka A."/>
            <person name="Suzuki A."/>
            <person name="Kondo M."/>
            <person name="van Heeringen S.J."/>
            <person name="Quigley I."/>
            <person name="Heinz S."/>
            <person name="Ogino H."/>
            <person name="Ochi H."/>
            <person name="Hellsten U."/>
            <person name="Lyons J.B."/>
            <person name="Simakov O."/>
            <person name="Putnam N."/>
            <person name="Stites J."/>
            <person name="Kuroki Y."/>
            <person name="Tanaka T."/>
            <person name="Michiue T."/>
            <person name="Watanabe M."/>
            <person name="Bogdanovic O."/>
            <person name="Lister R."/>
            <person name="Georgiou G."/>
            <person name="Paranjpe S.S."/>
            <person name="van Kruijsbergen I."/>
            <person name="Shu S."/>
            <person name="Carlson J."/>
            <person name="Kinoshita T."/>
            <person name="Ohta Y."/>
            <person name="Mawaribuchi S."/>
            <person name="Jenkins J."/>
            <person name="Grimwood J."/>
            <person name="Schmutz J."/>
            <person name="Mitros T."/>
            <person name="Mozaffari S.V."/>
            <person name="Suzuki Y."/>
            <person name="Haramoto Y."/>
            <person name="Yamamoto T.S."/>
            <person name="Takagi C."/>
            <person name="Heald R."/>
            <person name="Miller K."/>
            <person name="Haudenschild C."/>
            <person name="Kitzman J."/>
            <person name="Nakayama T."/>
            <person name="Izutsu Y."/>
            <person name="Robert J."/>
            <person name="Fortriede J."/>
            <person name="Burns K."/>
            <person name="Lotay V."/>
            <person name="Karimi K."/>
            <person name="Yasuoka Y."/>
            <person name="Dichmann D.S."/>
            <person name="Flajnik M.F."/>
            <person name="Houston D.W."/>
            <person name="Shendure J."/>
            <person name="DuPasquier L."/>
            <person name="Vize P.D."/>
            <person name="Zorn A.M."/>
            <person name="Ito M."/>
            <person name="Marcotte E.M."/>
            <person name="Wallingford J.B."/>
            <person name="Ito Y."/>
            <person name="Asashima M."/>
            <person name="Ueno N."/>
            <person name="Matsuda Y."/>
            <person name="Veenstra G.J."/>
            <person name="Fujiyama A."/>
            <person name="Harland R.M."/>
            <person name="Taira M."/>
            <person name="Rokhsar D.S."/>
        </authorList>
    </citation>
    <scope>NUCLEOTIDE SEQUENCE [LARGE SCALE GENOMIC DNA]</scope>
    <source>
        <strain evidence="3">J</strain>
    </source>
</reference>
<proteinExistence type="predicted"/>
<dbReference type="AlphaFoldDB" id="A0A974DNQ1"/>
<protein>
    <submittedName>
        <fullName evidence="2">Uncharacterized protein</fullName>
    </submittedName>
</protein>
<gene>
    <name evidence="2" type="ORF">XELAEV_18012392mg</name>
</gene>
<keyword evidence="1" id="KW-0175">Coiled coil</keyword>
<feature type="coiled-coil region" evidence="1">
    <location>
        <begin position="71"/>
        <end position="98"/>
    </location>
</feature>
<dbReference type="Proteomes" id="UP000694892">
    <property type="component" value="Chromosome 2L"/>
</dbReference>
<name>A0A974DNQ1_XENLA</name>
<sequence length="172" mass="20246">MGMCSSKDRLYIKGYRQGSQWIYRKEERICKITDLESMRKDIIGEIKWTSYDYCIARDSLELTRWWKIRFMAEVLQDKRKAKAQLKSLYKQLEEINWAIFRKYMDTYPAVPHLHLKYRSIDRNTLKPLGRSCIPFHAIPQTAEAGSAGCLGSSGMERNAVFTWQLKGAPMYM</sequence>
<evidence type="ECO:0000313" key="3">
    <source>
        <dbReference type="Proteomes" id="UP000694892"/>
    </source>
</evidence>
<accession>A0A974DNQ1</accession>
<dbReference type="EMBL" id="CM004468">
    <property type="protein sequence ID" value="OCT94705.1"/>
    <property type="molecule type" value="Genomic_DNA"/>
</dbReference>
<evidence type="ECO:0000313" key="2">
    <source>
        <dbReference type="EMBL" id="OCT94705.1"/>
    </source>
</evidence>